<evidence type="ECO:0000313" key="2">
    <source>
        <dbReference type="EMBL" id="QGK69502.1"/>
    </source>
</evidence>
<dbReference type="KEGG" id="sace:GIY23_08175"/>
<dbReference type="EMBL" id="CP045929">
    <property type="protein sequence ID" value="QGK69502.1"/>
    <property type="molecule type" value="Genomic_DNA"/>
</dbReference>
<dbReference type="PANTHER" id="PTHR35400:SF3">
    <property type="entry name" value="SLL1072 PROTEIN"/>
    <property type="match status" value="1"/>
</dbReference>
<keyword evidence="2" id="KW-0378">Hydrolase</keyword>
<evidence type="ECO:0000259" key="1">
    <source>
        <dbReference type="Pfam" id="PF05685"/>
    </source>
</evidence>
<accession>A0A5Q3Q4X0</accession>
<proteinExistence type="predicted"/>
<dbReference type="InterPro" id="IPR011335">
    <property type="entry name" value="Restrct_endonuc-II-like"/>
</dbReference>
<dbReference type="InterPro" id="IPR008538">
    <property type="entry name" value="Uma2"/>
</dbReference>
<dbReference type="AlphaFoldDB" id="A0A5Q3Q4X0"/>
<evidence type="ECO:0000313" key="3">
    <source>
        <dbReference type="Proteomes" id="UP000371041"/>
    </source>
</evidence>
<keyword evidence="2" id="KW-0255">Endonuclease</keyword>
<dbReference type="RefSeq" id="WP_154076097.1">
    <property type="nucleotide sequence ID" value="NZ_CP045929.1"/>
</dbReference>
<dbReference type="Gene3D" id="3.90.1570.10">
    <property type="entry name" value="tt1808, chain A"/>
    <property type="match status" value="1"/>
</dbReference>
<dbReference type="PANTHER" id="PTHR35400">
    <property type="entry name" value="SLR1083 PROTEIN"/>
    <property type="match status" value="1"/>
</dbReference>
<sequence length="193" mass="21006">MTALLNDELGPFTVADWHALPERGDGTRLELLGGHWLVSPPPGGPHQWASTKLIRTLTESMETSGRSDLYVLGGIGVALSTRGRHALIPDFAVLNRPPDATSFRPEDVLLAGEIWSPGNTFSERRAKHDAYADGGIEFFWSIEQDEHGPVELIAYRLGDDGYHVESSADAREGVVRITACPAPLDIDLASLRP</sequence>
<organism evidence="2 3">
    <name type="scientific">Allosaccharopolyspora coralli</name>
    <dbReference type="NCBI Taxonomy" id="2665642"/>
    <lineage>
        <taxon>Bacteria</taxon>
        <taxon>Bacillati</taxon>
        <taxon>Actinomycetota</taxon>
        <taxon>Actinomycetes</taxon>
        <taxon>Pseudonocardiales</taxon>
        <taxon>Pseudonocardiaceae</taxon>
        <taxon>Allosaccharopolyspora</taxon>
    </lineage>
</organism>
<dbReference type="InterPro" id="IPR012296">
    <property type="entry name" value="Nuclease_put_TT1808"/>
</dbReference>
<dbReference type="CDD" id="cd06260">
    <property type="entry name" value="DUF820-like"/>
    <property type="match status" value="1"/>
</dbReference>
<dbReference type="Proteomes" id="UP000371041">
    <property type="component" value="Chromosome"/>
</dbReference>
<reference evidence="3" key="1">
    <citation type="submission" date="2019-11" db="EMBL/GenBank/DDBJ databases">
        <title>The complete genome sequence of Saccharopolyspora sp. E2A.</title>
        <authorList>
            <person name="Zhang G."/>
        </authorList>
    </citation>
    <scope>NUCLEOTIDE SEQUENCE [LARGE SCALE GENOMIC DNA]</scope>
    <source>
        <strain evidence="3">E2A</strain>
    </source>
</reference>
<keyword evidence="2" id="KW-0540">Nuclease</keyword>
<feature type="domain" description="Putative restriction endonuclease" evidence="1">
    <location>
        <begin position="16"/>
        <end position="162"/>
    </location>
</feature>
<dbReference type="SUPFAM" id="SSF52980">
    <property type="entry name" value="Restriction endonuclease-like"/>
    <property type="match status" value="1"/>
</dbReference>
<name>A0A5Q3Q4X0_9PSEU</name>
<keyword evidence="3" id="KW-1185">Reference proteome</keyword>
<gene>
    <name evidence="2" type="ORF">GIY23_08175</name>
</gene>
<dbReference type="Pfam" id="PF05685">
    <property type="entry name" value="Uma2"/>
    <property type="match status" value="1"/>
</dbReference>
<protein>
    <submittedName>
        <fullName evidence="2">Uma2 family endonuclease</fullName>
    </submittedName>
</protein>
<dbReference type="GO" id="GO:0004519">
    <property type="term" value="F:endonuclease activity"/>
    <property type="evidence" value="ECO:0007669"/>
    <property type="project" value="UniProtKB-KW"/>
</dbReference>